<reference evidence="1" key="1">
    <citation type="submission" date="2020-05" db="EMBL/GenBank/DDBJ databases">
        <title>Large-scale comparative analyses of tick genomes elucidate their genetic diversity and vector capacities.</title>
        <authorList>
            <person name="Jia N."/>
            <person name="Wang J."/>
            <person name="Shi W."/>
            <person name="Du L."/>
            <person name="Sun Y."/>
            <person name="Zhan W."/>
            <person name="Jiang J."/>
            <person name="Wang Q."/>
            <person name="Zhang B."/>
            <person name="Ji P."/>
            <person name="Sakyi L.B."/>
            <person name="Cui X."/>
            <person name="Yuan T."/>
            <person name="Jiang B."/>
            <person name="Yang W."/>
            <person name="Lam T.T.-Y."/>
            <person name="Chang Q."/>
            <person name="Ding S."/>
            <person name="Wang X."/>
            <person name="Zhu J."/>
            <person name="Ruan X."/>
            <person name="Zhao L."/>
            <person name="Wei J."/>
            <person name="Que T."/>
            <person name="Du C."/>
            <person name="Cheng J."/>
            <person name="Dai P."/>
            <person name="Han X."/>
            <person name="Huang E."/>
            <person name="Gao Y."/>
            <person name="Liu J."/>
            <person name="Shao H."/>
            <person name="Ye R."/>
            <person name="Li L."/>
            <person name="Wei W."/>
            <person name="Wang X."/>
            <person name="Wang C."/>
            <person name="Yang T."/>
            <person name="Huo Q."/>
            <person name="Li W."/>
            <person name="Guo W."/>
            <person name="Chen H."/>
            <person name="Zhou L."/>
            <person name="Ni X."/>
            <person name="Tian J."/>
            <person name="Zhou Y."/>
            <person name="Sheng Y."/>
            <person name="Liu T."/>
            <person name="Pan Y."/>
            <person name="Xia L."/>
            <person name="Li J."/>
            <person name="Zhao F."/>
            <person name="Cao W."/>
        </authorList>
    </citation>
    <scope>NUCLEOTIDE SEQUENCE</scope>
    <source>
        <strain evidence="1">Hyas-2018</strain>
    </source>
</reference>
<organism evidence="1 2">
    <name type="scientific">Hyalomma asiaticum</name>
    <name type="common">Tick</name>
    <dbReference type="NCBI Taxonomy" id="266040"/>
    <lineage>
        <taxon>Eukaryota</taxon>
        <taxon>Metazoa</taxon>
        <taxon>Ecdysozoa</taxon>
        <taxon>Arthropoda</taxon>
        <taxon>Chelicerata</taxon>
        <taxon>Arachnida</taxon>
        <taxon>Acari</taxon>
        <taxon>Parasitiformes</taxon>
        <taxon>Ixodida</taxon>
        <taxon>Ixodoidea</taxon>
        <taxon>Ixodidae</taxon>
        <taxon>Hyalomminae</taxon>
        <taxon>Hyalomma</taxon>
    </lineage>
</organism>
<keyword evidence="2" id="KW-1185">Reference proteome</keyword>
<evidence type="ECO:0000313" key="2">
    <source>
        <dbReference type="Proteomes" id="UP000821845"/>
    </source>
</evidence>
<evidence type="ECO:0000313" key="1">
    <source>
        <dbReference type="EMBL" id="KAH6930516.1"/>
    </source>
</evidence>
<protein>
    <submittedName>
        <fullName evidence="1">Uncharacterized protein</fullName>
    </submittedName>
</protein>
<proteinExistence type="predicted"/>
<dbReference type="Proteomes" id="UP000821845">
    <property type="component" value="Chromosome 5"/>
</dbReference>
<gene>
    <name evidence="1" type="ORF">HPB50_014570</name>
</gene>
<name>A0ACB7S992_HYAAI</name>
<dbReference type="EMBL" id="CM023485">
    <property type="protein sequence ID" value="KAH6930516.1"/>
    <property type="molecule type" value="Genomic_DNA"/>
</dbReference>
<accession>A0ACB7S992</accession>
<comment type="caution">
    <text evidence="1">The sequence shown here is derived from an EMBL/GenBank/DDBJ whole genome shotgun (WGS) entry which is preliminary data.</text>
</comment>
<sequence length="483" mass="52236">MIRRLHPPLRPFKPGQRGHLAWLDAVLEINGITDEPTKHALLSTLPADLQYLAAASSASPRPYNALRAAVLAYNGEPYRPPYSEYFASAATKRPVVPSPRPTHASDPPPKPVTTSGTSRPPSSSPLSESTFDVEVERVDCSIVPSTESSSASETSPPAVISRSDVPRTYPNFFDGLRQHRHHRHFASCQAARSEARHEHRVACCSRDVTVFVTRFTRRQSHHNRPRAHFNLLPDFRDAAASTNTPTDTADGLLVETPSHSPPSTQPDDQPAALHKPVALVTPSGSVIAEAPALLPTETLASSLPPEASDTGNATLPAPADVTTPMEPDRAIASIPRAQFRRRHKSSRRRTDARLSEVSTKTFPRAQAFRRHISTGQLPELREHTTVLRTSTSAVVGVAPNTMFAPPPSTRKSLSSLSIAVATPSTPQALSAAPLSSVSRAHRFITPVQVQPAGLGFLSSTLRFEPTMWILLPRSSWPGTASSG</sequence>